<dbReference type="GO" id="GO:0005886">
    <property type="term" value="C:plasma membrane"/>
    <property type="evidence" value="ECO:0007669"/>
    <property type="project" value="TreeGrafter"/>
</dbReference>
<dbReference type="PANTHER" id="PTHR31123">
    <property type="entry name" value="ACCUMULATION OF DYADS PROTEIN 2-RELATED"/>
    <property type="match status" value="1"/>
</dbReference>
<protein>
    <submittedName>
        <fullName evidence="8">Uncharacterized protein</fullName>
    </submittedName>
</protein>
<feature type="transmembrane region" description="Helical" evidence="7">
    <location>
        <begin position="139"/>
        <end position="159"/>
    </location>
</feature>
<dbReference type="InterPro" id="IPR047622">
    <property type="entry name" value="GPR1_FUN34_YAAH"/>
</dbReference>
<evidence type="ECO:0000256" key="6">
    <source>
        <dbReference type="SAM" id="MobiDB-lite"/>
    </source>
</evidence>
<dbReference type="PANTHER" id="PTHR31123:SF1">
    <property type="entry name" value="ACCUMULATION OF DYADS PROTEIN 2-RELATED"/>
    <property type="match status" value="1"/>
</dbReference>
<dbReference type="PROSITE" id="PS01114">
    <property type="entry name" value="GPR1_FUN34_YAAH"/>
    <property type="match status" value="1"/>
</dbReference>
<keyword evidence="3 7" id="KW-0812">Transmembrane</keyword>
<feature type="transmembrane region" description="Helical" evidence="7">
    <location>
        <begin position="168"/>
        <end position="185"/>
    </location>
</feature>
<evidence type="ECO:0000256" key="2">
    <source>
        <dbReference type="ARBA" id="ARBA00005587"/>
    </source>
</evidence>
<dbReference type="Pfam" id="PF01184">
    <property type="entry name" value="Gpr1_Fun34_YaaH"/>
    <property type="match status" value="1"/>
</dbReference>
<dbReference type="InterPro" id="IPR000791">
    <property type="entry name" value="Gpr1/Fun34/SatP-like"/>
</dbReference>
<proteinExistence type="inferred from homology"/>
<evidence type="ECO:0000256" key="1">
    <source>
        <dbReference type="ARBA" id="ARBA00004141"/>
    </source>
</evidence>
<feature type="region of interest" description="Disordered" evidence="6">
    <location>
        <begin position="1"/>
        <end position="69"/>
    </location>
</feature>
<sequence length="263" mass="28521">MATQLPEGPKLTAMPPAAGMQGGPTMSSSLESSHPGHGMPQQSQPAGMATRPHERSLDDDRNPPFPRYHRRTANPAPLGLLSFATLWWLFGLLLVHTRNIQFVTGIVPLALALGSAMVLAGIAGFFMGNTWGTTFNVMYGMYWLSLALFWIPFFGVVALPPGQFGNSLGVYYSAWLLLSLFFTMTTLRTSLVVMSMFLVLDLVYLLLMVSAFSTRSSRGLEKSAGAFSLLVAALSAYAGLSAIMTREASPFGLPAFELSHKYD</sequence>
<evidence type="ECO:0000256" key="7">
    <source>
        <dbReference type="SAM" id="Phobius"/>
    </source>
</evidence>
<evidence type="ECO:0000313" key="9">
    <source>
        <dbReference type="Proteomes" id="UP001176521"/>
    </source>
</evidence>
<dbReference type="NCBIfam" id="NF038013">
    <property type="entry name" value="AceTr_1"/>
    <property type="match status" value="1"/>
</dbReference>
<comment type="subcellular location">
    <subcellularLocation>
        <location evidence="1">Membrane</location>
        <topology evidence="1">Multi-pass membrane protein</topology>
    </subcellularLocation>
</comment>
<evidence type="ECO:0000256" key="5">
    <source>
        <dbReference type="ARBA" id="ARBA00023136"/>
    </source>
</evidence>
<dbReference type="InterPro" id="IPR051633">
    <property type="entry name" value="AceTr"/>
</dbReference>
<comment type="caution">
    <text evidence="8">The sequence shown here is derived from an EMBL/GenBank/DDBJ whole genome shotgun (WGS) entry which is preliminary data.</text>
</comment>
<feature type="transmembrane region" description="Helical" evidence="7">
    <location>
        <begin position="76"/>
        <end position="95"/>
    </location>
</feature>
<feature type="compositionally biased region" description="Basic and acidic residues" evidence="6">
    <location>
        <begin position="51"/>
        <end position="62"/>
    </location>
</feature>
<comment type="similarity">
    <text evidence="2">Belongs to the acetate uptake transporter (AceTr) (TC 2.A.96) family.</text>
</comment>
<organism evidence="8 9">
    <name type="scientific">Tilletia horrida</name>
    <dbReference type="NCBI Taxonomy" id="155126"/>
    <lineage>
        <taxon>Eukaryota</taxon>
        <taxon>Fungi</taxon>
        <taxon>Dikarya</taxon>
        <taxon>Basidiomycota</taxon>
        <taxon>Ustilaginomycotina</taxon>
        <taxon>Exobasidiomycetes</taxon>
        <taxon>Tilletiales</taxon>
        <taxon>Tilletiaceae</taxon>
        <taxon>Tilletia</taxon>
    </lineage>
</organism>
<keyword evidence="9" id="KW-1185">Reference proteome</keyword>
<evidence type="ECO:0000313" key="8">
    <source>
        <dbReference type="EMBL" id="KAK0537187.1"/>
    </source>
</evidence>
<keyword evidence="5 7" id="KW-0472">Membrane</keyword>
<feature type="transmembrane region" description="Helical" evidence="7">
    <location>
        <begin position="102"/>
        <end position="127"/>
    </location>
</feature>
<dbReference type="AlphaFoldDB" id="A0AAN6GH87"/>
<dbReference type="Proteomes" id="UP001176521">
    <property type="component" value="Unassembled WGS sequence"/>
</dbReference>
<accession>A0AAN6GH87</accession>
<dbReference type="EMBL" id="JAPDMQ010000064">
    <property type="protein sequence ID" value="KAK0537187.1"/>
    <property type="molecule type" value="Genomic_DNA"/>
</dbReference>
<name>A0AAN6GH87_9BASI</name>
<feature type="transmembrane region" description="Helical" evidence="7">
    <location>
        <begin position="191"/>
        <end position="212"/>
    </location>
</feature>
<dbReference type="GO" id="GO:0015123">
    <property type="term" value="F:acetate transmembrane transporter activity"/>
    <property type="evidence" value="ECO:0007669"/>
    <property type="project" value="TreeGrafter"/>
</dbReference>
<feature type="transmembrane region" description="Helical" evidence="7">
    <location>
        <begin position="224"/>
        <end position="244"/>
    </location>
</feature>
<reference evidence="8" key="1">
    <citation type="journal article" date="2023" name="PhytoFront">
        <title>Draft Genome Resources of Seven Strains of Tilletia horrida, Causal Agent of Kernel Smut of Rice.</title>
        <authorList>
            <person name="Khanal S."/>
            <person name="Antony Babu S."/>
            <person name="Zhou X.G."/>
        </authorList>
    </citation>
    <scope>NUCLEOTIDE SEQUENCE</scope>
    <source>
        <strain evidence="8">TX3</strain>
    </source>
</reference>
<keyword evidence="4 7" id="KW-1133">Transmembrane helix</keyword>
<evidence type="ECO:0000256" key="4">
    <source>
        <dbReference type="ARBA" id="ARBA00022989"/>
    </source>
</evidence>
<gene>
    <name evidence="8" type="ORF">OC842_001708</name>
</gene>
<evidence type="ECO:0000256" key="3">
    <source>
        <dbReference type="ARBA" id="ARBA00022692"/>
    </source>
</evidence>